<evidence type="ECO:0000313" key="1">
    <source>
        <dbReference type="EMBL" id="HIZ58128.1"/>
    </source>
</evidence>
<sequence length="293" mass="31275">MSTSRSSSRPGRTALRAVLALLVVLALALLGLYAFIRARAGALQAGAAFTFDYTVTSTASEPSLAYSTLRSLDALTGSVAGQSSGDSLYLAWYNTPASAFQSEQAPGPDQAFTDLYVKDGQVYLNVRQIYRTLLSGLTAQYPAVSALIPNWGLGDYITQAQLARLLNSQPAVSAAGGYSAAAFAPGQMQRAYPEGALDGYLYFSPKQETGDVHITIGFPLRSLWSEFFHCHVLVELPGQGLRFELTGRALPGEYDIQAPASVMRDEDIDALAAIFEAVRSLLAFVQELAGAAQ</sequence>
<gene>
    <name evidence="1" type="ORF">H9725_06070</name>
</gene>
<accession>A0A9D2FGM4</accession>
<dbReference type="EMBL" id="DXBJ01000042">
    <property type="protein sequence ID" value="HIZ58128.1"/>
    <property type="molecule type" value="Genomic_DNA"/>
</dbReference>
<dbReference type="Proteomes" id="UP000824065">
    <property type="component" value="Unassembled WGS sequence"/>
</dbReference>
<protein>
    <submittedName>
        <fullName evidence="1">Uncharacterized protein</fullName>
    </submittedName>
</protein>
<comment type="caution">
    <text evidence="1">The sequence shown here is derived from an EMBL/GenBank/DDBJ whole genome shotgun (WGS) entry which is preliminary data.</text>
</comment>
<reference evidence="1" key="1">
    <citation type="journal article" date="2021" name="PeerJ">
        <title>Extensive microbial diversity within the chicken gut microbiome revealed by metagenomics and culture.</title>
        <authorList>
            <person name="Gilroy R."/>
            <person name="Ravi A."/>
            <person name="Getino M."/>
            <person name="Pursley I."/>
            <person name="Horton D.L."/>
            <person name="Alikhan N.F."/>
            <person name="Baker D."/>
            <person name="Gharbi K."/>
            <person name="Hall N."/>
            <person name="Watson M."/>
            <person name="Adriaenssens E.M."/>
            <person name="Foster-Nyarko E."/>
            <person name="Jarju S."/>
            <person name="Secka A."/>
            <person name="Antonio M."/>
            <person name="Oren A."/>
            <person name="Chaudhuri R.R."/>
            <person name="La Ragione R."/>
            <person name="Hildebrand F."/>
            <person name="Pallen M.J."/>
        </authorList>
    </citation>
    <scope>NUCLEOTIDE SEQUENCE</scope>
    <source>
        <strain evidence="1">ChiBcec16-3735</strain>
    </source>
</reference>
<proteinExistence type="predicted"/>
<dbReference type="AlphaFoldDB" id="A0A9D2FGM4"/>
<organism evidence="1 2">
    <name type="scientific">Candidatus Faecalibacterium gallistercoris</name>
    <dbReference type="NCBI Taxonomy" id="2838579"/>
    <lineage>
        <taxon>Bacteria</taxon>
        <taxon>Bacillati</taxon>
        <taxon>Bacillota</taxon>
        <taxon>Clostridia</taxon>
        <taxon>Eubacteriales</taxon>
        <taxon>Oscillospiraceae</taxon>
        <taxon>Faecalibacterium</taxon>
    </lineage>
</organism>
<reference evidence="1" key="2">
    <citation type="submission" date="2021-04" db="EMBL/GenBank/DDBJ databases">
        <authorList>
            <person name="Gilroy R."/>
        </authorList>
    </citation>
    <scope>NUCLEOTIDE SEQUENCE</scope>
    <source>
        <strain evidence="1">ChiBcec16-3735</strain>
    </source>
</reference>
<name>A0A9D2FGM4_9FIRM</name>
<evidence type="ECO:0000313" key="2">
    <source>
        <dbReference type="Proteomes" id="UP000824065"/>
    </source>
</evidence>